<evidence type="ECO:0008006" key="4">
    <source>
        <dbReference type="Google" id="ProtNLM"/>
    </source>
</evidence>
<evidence type="ECO:0000256" key="1">
    <source>
        <dbReference type="SAM" id="MobiDB-lite"/>
    </source>
</evidence>
<dbReference type="GO" id="GO:0003825">
    <property type="term" value="F:alpha,alpha-trehalose-phosphate synthase (UDP-forming) activity"/>
    <property type="evidence" value="ECO:0007669"/>
    <property type="project" value="TreeGrafter"/>
</dbReference>
<dbReference type="OrthoDB" id="755951at2759"/>
<dbReference type="Proteomes" id="UP000218231">
    <property type="component" value="Unassembled WGS sequence"/>
</dbReference>
<proteinExistence type="predicted"/>
<reference evidence="2 3" key="1">
    <citation type="journal article" date="2017" name="Curr. Biol.">
        <title>Genome architecture and evolution of a unichromosomal asexual nematode.</title>
        <authorList>
            <person name="Fradin H."/>
            <person name="Zegar C."/>
            <person name="Gutwein M."/>
            <person name="Lucas J."/>
            <person name="Kovtun M."/>
            <person name="Corcoran D."/>
            <person name="Baugh L.R."/>
            <person name="Kiontke K."/>
            <person name="Gunsalus K."/>
            <person name="Fitch D.H."/>
            <person name="Piano F."/>
        </authorList>
    </citation>
    <scope>NUCLEOTIDE SEQUENCE [LARGE SCALE GENOMIC DNA]</scope>
    <source>
        <strain evidence="2">PF1309</strain>
    </source>
</reference>
<dbReference type="STRING" id="2018661.A0A2A2K6U6"/>
<keyword evidence="3" id="KW-1185">Reference proteome</keyword>
<feature type="compositionally biased region" description="Basic residues" evidence="1">
    <location>
        <begin position="482"/>
        <end position="495"/>
    </location>
</feature>
<accession>A0A2A2K6U6</accession>
<feature type="compositionally biased region" description="Basic and acidic residues" evidence="1">
    <location>
        <begin position="541"/>
        <end position="551"/>
    </location>
</feature>
<feature type="compositionally biased region" description="Basic and acidic residues" evidence="1">
    <location>
        <begin position="620"/>
        <end position="632"/>
    </location>
</feature>
<dbReference type="InterPro" id="IPR001830">
    <property type="entry name" value="Glyco_trans_20"/>
</dbReference>
<protein>
    <recommendedName>
        <fullName evidence="4">Trehalose-6-phosphate synthase</fullName>
    </recommendedName>
</protein>
<comment type="caution">
    <text evidence="2">The sequence shown here is derived from an EMBL/GenBank/DDBJ whole genome shotgun (WGS) entry which is preliminary data.</text>
</comment>
<sequence length="632" mass="71595">MWFGWSGERTDEYTGQITFQRSEGVTTATVDLEEQDIEEYYNGYANRTLWPLFHYRVDLAEYEREFAGGLFAYDVIGFHTDEWLSSFRDYCTAELGATVEGDELVLDDRRVRVMACPIGIDAKEFAGLAVSTRGRLAYRQMRDAAVGRDMIVGVDRLDYSKGLEERFLGYERFLVEHPEERKEVTLLQIAPPSRATVGSYQKIRSNLEGLAGRINGAYADIDWVPIRYVNQGYPRDVLAGIYRAAKIGLVTPLRDGMNLVAKEYVAAQNPEDPGVLILSRFAGAACQLTDAVLINPYSAEEMSDAIMLALRMPREERIERWQRMMDVIMREDIGWWRKTFTEALMEAPNLAVEEPLVPTGAGPDDLLQLHPDPGDIGGGIEIPEHRPQQRTRLPGPVLEAVLEELRHRHHQPPVVPDPDHDIGQPDILDPPPFVVDDDDVVDPDRLGKGHLDAGDQVLQRRLRRGADGKTGDAGRGRQRHPDRPHRRNAHQHHHRRDQDQHEHPDSVQDADPRPPPPRPQIVGGGDVEPHLADVPIGGEPGEQHPAEDARRQQPQHPLPDRLPIARQPETRPIEPGDQDIVGLRRGASRQPAQRRKQDAMNQRQQQDERQHAAKLPRPVRQVDIEIGDMHRR</sequence>
<dbReference type="PANTHER" id="PTHR10788">
    <property type="entry name" value="TREHALOSE-6-PHOSPHATE SYNTHASE"/>
    <property type="match status" value="1"/>
</dbReference>
<feature type="compositionally biased region" description="Basic and acidic residues" evidence="1">
    <location>
        <begin position="496"/>
        <end position="512"/>
    </location>
</feature>
<feature type="region of interest" description="Disordered" evidence="1">
    <location>
        <begin position="409"/>
        <end position="632"/>
    </location>
</feature>
<dbReference type="AlphaFoldDB" id="A0A2A2K6U6"/>
<feature type="compositionally biased region" description="Basic and acidic residues" evidence="1">
    <location>
        <begin position="442"/>
        <end position="453"/>
    </location>
</feature>
<name>A0A2A2K6U6_9BILA</name>
<feature type="compositionally biased region" description="Basic and acidic residues" evidence="1">
    <location>
        <begin position="464"/>
        <end position="481"/>
    </location>
</feature>
<dbReference type="Gene3D" id="3.40.50.2000">
    <property type="entry name" value="Glycogen Phosphorylase B"/>
    <property type="match status" value="3"/>
</dbReference>
<dbReference type="Pfam" id="PF00982">
    <property type="entry name" value="Glyco_transf_20"/>
    <property type="match status" value="2"/>
</dbReference>
<dbReference type="PANTHER" id="PTHR10788:SF106">
    <property type="entry name" value="BCDNA.GH08860"/>
    <property type="match status" value="1"/>
</dbReference>
<dbReference type="EMBL" id="LIAE01009459">
    <property type="protein sequence ID" value="PAV69707.1"/>
    <property type="molecule type" value="Genomic_DNA"/>
</dbReference>
<feature type="region of interest" description="Disordered" evidence="1">
    <location>
        <begin position="368"/>
        <end position="395"/>
    </location>
</feature>
<evidence type="ECO:0000313" key="2">
    <source>
        <dbReference type="EMBL" id="PAV69707.1"/>
    </source>
</evidence>
<evidence type="ECO:0000313" key="3">
    <source>
        <dbReference type="Proteomes" id="UP000218231"/>
    </source>
</evidence>
<dbReference type="CDD" id="cd03788">
    <property type="entry name" value="GT20_TPS"/>
    <property type="match status" value="1"/>
</dbReference>
<gene>
    <name evidence="2" type="ORF">WR25_08436</name>
</gene>
<organism evidence="2 3">
    <name type="scientific">Diploscapter pachys</name>
    <dbReference type="NCBI Taxonomy" id="2018661"/>
    <lineage>
        <taxon>Eukaryota</taxon>
        <taxon>Metazoa</taxon>
        <taxon>Ecdysozoa</taxon>
        <taxon>Nematoda</taxon>
        <taxon>Chromadorea</taxon>
        <taxon>Rhabditida</taxon>
        <taxon>Rhabditina</taxon>
        <taxon>Rhabditomorpha</taxon>
        <taxon>Rhabditoidea</taxon>
        <taxon>Rhabditidae</taxon>
        <taxon>Diploscapter</taxon>
    </lineage>
</organism>
<dbReference type="GO" id="GO:0005992">
    <property type="term" value="P:trehalose biosynthetic process"/>
    <property type="evidence" value="ECO:0007669"/>
    <property type="project" value="InterPro"/>
</dbReference>
<dbReference type="SUPFAM" id="SSF53756">
    <property type="entry name" value="UDP-Glycosyltransferase/glycogen phosphorylase"/>
    <property type="match status" value="1"/>
</dbReference>